<sequence>MICIGITKEAVNTIGVQTAAVLFLNENSDMLYTKTCQGKWDCERVIDKTVDVIWRQLVPEKHRHIAGS</sequence>
<reference evidence="2" key="1">
    <citation type="submission" date="2018-03" db="EMBL/GenBank/DDBJ databases">
        <authorList>
            <person name="Zecchin S."/>
        </authorList>
    </citation>
    <scope>NUCLEOTIDE SEQUENCE [LARGE SCALE GENOMIC DNA]</scope>
</reference>
<keyword evidence="2" id="KW-1185">Reference proteome</keyword>
<gene>
    <name evidence="1" type="ORF">NBG4_20009</name>
</gene>
<dbReference type="Proteomes" id="UP000245125">
    <property type="component" value="Unassembled WGS sequence"/>
</dbReference>
<dbReference type="AlphaFoldDB" id="A0A2U3QFL3"/>
<proteinExistence type="predicted"/>
<organism evidence="1 2">
    <name type="scientific">Candidatus Sulfobium mesophilum</name>
    <dbReference type="NCBI Taxonomy" id="2016548"/>
    <lineage>
        <taxon>Bacteria</taxon>
        <taxon>Pseudomonadati</taxon>
        <taxon>Nitrospirota</taxon>
        <taxon>Nitrospiria</taxon>
        <taxon>Nitrospirales</taxon>
        <taxon>Nitrospiraceae</taxon>
        <taxon>Candidatus Sulfobium</taxon>
    </lineage>
</organism>
<protein>
    <submittedName>
        <fullName evidence="1">Uncharacterized protein</fullName>
    </submittedName>
</protein>
<evidence type="ECO:0000313" key="1">
    <source>
        <dbReference type="EMBL" id="SPQ00203.1"/>
    </source>
</evidence>
<accession>A0A2U3QFL3</accession>
<dbReference type="EMBL" id="OUUY01000064">
    <property type="protein sequence ID" value="SPQ00203.1"/>
    <property type="molecule type" value="Genomic_DNA"/>
</dbReference>
<name>A0A2U3QFL3_9BACT</name>
<evidence type="ECO:0000313" key="2">
    <source>
        <dbReference type="Proteomes" id="UP000245125"/>
    </source>
</evidence>